<evidence type="ECO:0000313" key="2">
    <source>
        <dbReference type="Proteomes" id="UP001160625"/>
    </source>
</evidence>
<dbReference type="EMBL" id="JARYGZ010000001">
    <property type="protein sequence ID" value="MDH7638224.1"/>
    <property type="molecule type" value="Genomic_DNA"/>
</dbReference>
<protein>
    <recommendedName>
        <fullName evidence="3">FAD:protein FMN transferase</fullName>
    </recommendedName>
</protein>
<dbReference type="Gene3D" id="3.40.50.880">
    <property type="match status" value="1"/>
</dbReference>
<reference evidence="1" key="1">
    <citation type="submission" date="2023-04" db="EMBL/GenBank/DDBJ databases">
        <title>Sphingomonas sp. MAHUQ-71 isolated from rice field.</title>
        <authorList>
            <person name="Huq M.A."/>
        </authorList>
    </citation>
    <scope>NUCLEOTIDE SEQUENCE</scope>
    <source>
        <strain evidence="1">MAHUQ-71</strain>
    </source>
</reference>
<dbReference type="Proteomes" id="UP001160625">
    <property type="component" value="Unassembled WGS sequence"/>
</dbReference>
<dbReference type="RefSeq" id="WP_281043540.1">
    <property type="nucleotide sequence ID" value="NZ_JARYGZ010000001.1"/>
</dbReference>
<name>A0ABT6N0G1_9SPHN</name>
<gene>
    <name evidence="1" type="ORF">QGN17_05730</name>
</gene>
<evidence type="ECO:0008006" key="3">
    <source>
        <dbReference type="Google" id="ProtNLM"/>
    </source>
</evidence>
<dbReference type="InterPro" id="IPR029062">
    <property type="entry name" value="Class_I_gatase-like"/>
</dbReference>
<keyword evidence="2" id="KW-1185">Reference proteome</keyword>
<proteinExistence type="predicted"/>
<sequence>MGSNLTAFATTQYLNGWLHRPQQLTIPIGNDVDEVALALTADAYSRTGRAQAHALSADGEPVTTRHGLTVLPDTSTSHAARTITMPTGKSGQVLDDVLHGIARAYGAPTAYGVALDLEYPGFHG</sequence>
<comment type="caution">
    <text evidence="1">The sequence shown here is derived from an EMBL/GenBank/DDBJ whole genome shotgun (WGS) entry which is preliminary data.</text>
</comment>
<accession>A0ABT6N0G1</accession>
<evidence type="ECO:0000313" key="1">
    <source>
        <dbReference type="EMBL" id="MDH7638224.1"/>
    </source>
</evidence>
<organism evidence="1 2">
    <name type="scientific">Sphingomonas oryzagri</name>
    <dbReference type="NCBI Taxonomy" id="3042314"/>
    <lineage>
        <taxon>Bacteria</taxon>
        <taxon>Pseudomonadati</taxon>
        <taxon>Pseudomonadota</taxon>
        <taxon>Alphaproteobacteria</taxon>
        <taxon>Sphingomonadales</taxon>
        <taxon>Sphingomonadaceae</taxon>
        <taxon>Sphingomonas</taxon>
    </lineage>
</organism>